<gene>
    <name evidence="1" type="ORF">Trichorick_00299</name>
</gene>
<organism evidence="1 2">
    <name type="scientific">Candidatus Trichorickettsia mobilis</name>
    <dbReference type="NCBI Taxonomy" id="1346319"/>
    <lineage>
        <taxon>Bacteria</taxon>
        <taxon>Pseudomonadati</taxon>
        <taxon>Pseudomonadota</taxon>
        <taxon>Alphaproteobacteria</taxon>
        <taxon>Rickettsiales</taxon>
        <taxon>Rickettsiaceae</taxon>
        <taxon>Rickettsieae</taxon>
        <taxon>Candidatus Trichorickettsia</taxon>
    </lineage>
</organism>
<evidence type="ECO:0000313" key="1">
    <source>
        <dbReference type="EMBL" id="WPY00425.1"/>
    </source>
</evidence>
<proteinExistence type="predicted"/>
<dbReference type="Pfam" id="PF10913">
    <property type="entry name" value="DUF2706"/>
    <property type="match status" value="1"/>
</dbReference>
<dbReference type="Proteomes" id="UP001326613">
    <property type="component" value="Chromosome"/>
</dbReference>
<accession>A0ABZ0UQV1</accession>
<name>A0ABZ0UQV1_9RICK</name>
<keyword evidence="2" id="KW-1185">Reference proteome</keyword>
<dbReference type="EMBL" id="CP112932">
    <property type="protein sequence ID" value="WPY00425.1"/>
    <property type="molecule type" value="Genomic_DNA"/>
</dbReference>
<reference evidence="1 2" key="1">
    <citation type="submission" date="2022-10" db="EMBL/GenBank/DDBJ databases">
        <title>Host association and intracellularity evolved multiple times independently in the Rickettsiales.</title>
        <authorList>
            <person name="Castelli M."/>
            <person name="Nardi T."/>
            <person name="Gammuto L."/>
            <person name="Bellinzona G."/>
            <person name="Sabaneyeva E."/>
            <person name="Potekhin A."/>
            <person name="Serra V."/>
            <person name="Petroni G."/>
            <person name="Sassera D."/>
        </authorList>
    </citation>
    <scope>NUCLEOTIDE SEQUENCE [LARGE SCALE GENOMIC DNA]</scope>
    <source>
        <strain evidence="1 2">Kr 154-4</strain>
    </source>
</reference>
<protein>
    <submittedName>
        <fullName evidence="1">DUF2706 domain-containing protein</fullName>
    </submittedName>
</protein>
<dbReference type="RefSeq" id="WP_323738844.1">
    <property type="nucleotide sequence ID" value="NZ_CP112932.1"/>
</dbReference>
<evidence type="ECO:0000313" key="2">
    <source>
        <dbReference type="Proteomes" id="UP001326613"/>
    </source>
</evidence>
<sequence>MNTTTSLLISCIILQLLSSCTPSPPYEIRSPCVSGETDNPYAINPCVRRPVNINHDIS</sequence>
<dbReference type="InterPro" id="IPR024444">
    <property type="entry name" value="DUF2706"/>
</dbReference>